<dbReference type="VEuPathDB" id="GiardiaDB:QR46_3625"/>
<reference evidence="2 3" key="1">
    <citation type="journal article" date="2015" name="Mol. Biochem. Parasitol.">
        <title>Identification of polymorphic genes for use in assemblage B genotyping assays through comparative genomics of multiple assemblage B Giardia duodenalis isolates.</title>
        <authorList>
            <person name="Wielinga C."/>
            <person name="Thompson R.C."/>
            <person name="Monis P."/>
            <person name="Ryan U."/>
        </authorList>
    </citation>
    <scope>NUCLEOTIDE SEQUENCE [LARGE SCALE GENOMIC DNA]</scope>
    <source>
        <strain evidence="2 3">BAH15c1</strain>
    </source>
</reference>
<dbReference type="OrthoDB" id="27601at2759"/>
<accession>A0A132NQV4</accession>
<comment type="caution">
    <text evidence="2">The sequence shown here is derived from an EMBL/GenBank/DDBJ whole genome shotgun (WGS) entry which is preliminary data.</text>
</comment>
<dbReference type="PANTHER" id="PTHR46064">
    <property type="entry name" value="QUEUINE TRNA-RIBOSYLTRANSFERASE ACCESSORY SUBUNIT 2"/>
    <property type="match status" value="1"/>
</dbReference>
<dbReference type="InterPro" id="IPR036511">
    <property type="entry name" value="TGT-like_sf"/>
</dbReference>
<dbReference type="SUPFAM" id="SSF51713">
    <property type="entry name" value="tRNA-guanine transglycosylase"/>
    <property type="match status" value="1"/>
</dbReference>
<gene>
    <name evidence="2" type="ORF">QR46_3625</name>
</gene>
<sequence length="379" mass="41637">MDGLPPVFLQSRFGAVSALTFDVLNDLDPDMSLGLYIDTVCFASRKLVAQVGSLEAFTGQHKRPILLGPDNCSHPVQIRSKKHFTQVQYSSSTICEYFSVDEFMGLLNDLKPTFFILPNPLPLPRSLTGTLPKPSDLLLQCNASSAWLAIADTAKNALVAVTEETLQYNDPLPKPDLYAGYLETISKSGNPFFLPYLSQLPGICGICKDRGYTTRIVVAAGSTLVSLLTALQYESVSVITDLVSSYAEQGIAITIPLASLANQVETREGQEPLLKRTVDKDMHCAGTNVHSMLTYLDSSMHATDWEPLDTTCPCLGCKRPKAYLRHLYTTHELAGILLVAAHNAMWIKRFLLLREKCLKSNGPDSLKALVRSILNTLIN</sequence>
<evidence type="ECO:0000313" key="3">
    <source>
        <dbReference type="Proteomes" id="UP000070089"/>
    </source>
</evidence>
<organism evidence="2 3">
    <name type="scientific">Giardia duodenalis assemblage B</name>
    <dbReference type="NCBI Taxonomy" id="1394984"/>
    <lineage>
        <taxon>Eukaryota</taxon>
        <taxon>Metamonada</taxon>
        <taxon>Diplomonadida</taxon>
        <taxon>Hexamitidae</taxon>
        <taxon>Giardiinae</taxon>
        <taxon>Giardia</taxon>
    </lineage>
</organism>
<dbReference type="AlphaFoldDB" id="A0A132NQV4"/>
<dbReference type="GO" id="GO:0006400">
    <property type="term" value="P:tRNA modification"/>
    <property type="evidence" value="ECO:0007669"/>
    <property type="project" value="InterPro"/>
</dbReference>
<dbReference type="EMBL" id="JXTI01000119">
    <property type="protein sequence ID" value="KWX12416.1"/>
    <property type="molecule type" value="Genomic_DNA"/>
</dbReference>
<dbReference type="InterPro" id="IPR050852">
    <property type="entry name" value="Queuine_tRNA-ribosyltrfase"/>
</dbReference>
<dbReference type="Proteomes" id="UP000070089">
    <property type="component" value="Unassembled WGS sequence"/>
</dbReference>
<feature type="domain" description="tRNA-guanine(15) transglycosylase-like" evidence="1">
    <location>
        <begin position="293"/>
        <end position="351"/>
    </location>
</feature>
<proteinExistence type="predicted"/>
<dbReference type="GO" id="GO:0016740">
    <property type="term" value="F:transferase activity"/>
    <property type="evidence" value="ECO:0007669"/>
    <property type="project" value="UniProtKB-KW"/>
</dbReference>
<dbReference type="Gene3D" id="3.20.20.105">
    <property type="entry name" value="Queuine tRNA-ribosyltransferase-like"/>
    <property type="match status" value="1"/>
</dbReference>
<dbReference type="PANTHER" id="PTHR46064:SF1">
    <property type="entry name" value="QUEUINE TRNA-RIBOSYLTRANSFERASE ACCESSORY SUBUNIT 2"/>
    <property type="match status" value="1"/>
</dbReference>
<evidence type="ECO:0000313" key="2">
    <source>
        <dbReference type="EMBL" id="KWX12416.1"/>
    </source>
</evidence>
<dbReference type="Pfam" id="PF01702">
    <property type="entry name" value="TGT"/>
    <property type="match status" value="1"/>
</dbReference>
<dbReference type="InterPro" id="IPR002616">
    <property type="entry name" value="tRNA_ribo_trans-like"/>
</dbReference>
<keyword evidence="2" id="KW-0808">Transferase</keyword>
<protein>
    <submittedName>
        <fullName evidence="2">Queuine tRNA-ribosyltransferase</fullName>
    </submittedName>
</protein>
<evidence type="ECO:0000259" key="1">
    <source>
        <dbReference type="Pfam" id="PF01702"/>
    </source>
</evidence>
<name>A0A132NQV4_GIAIN</name>